<gene>
    <name evidence="3" type="ORF">GCM10010517_75240</name>
</gene>
<dbReference type="EMBL" id="BAAAVI010000097">
    <property type="protein sequence ID" value="GAA2908815.1"/>
    <property type="molecule type" value="Genomic_DNA"/>
</dbReference>
<protein>
    <submittedName>
        <fullName evidence="3">Uncharacterized protein</fullName>
    </submittedName>
</protein>
<reference evidence="3 4" key="1">
    <citation type="journal article" date="2019" name="Int. J. Syst. Evol. Microbiol.">
        <title>The Global Catalogue of Microorganisms (GCM) 10K type strain sequencing project: providing services to taxonomists for standard genome sequencing and annotation.</title>
        <authorList>
            <consortium name="The Broad Institute Genomics Platform"/>
            <consortium name="The Broad Institute Genome Sequencing Center for Infectious Disease"/>
            <person name="Wu L."/>
            <person name="Ma J."/>
        </authorList>
    </citation>
    <scope>NUCLEOTIDE SEQUENCE [LARGE SCALE GENOMIC DNA]</scope>
    <source>
        <strain evidence="3 4">JCM 6242</strain>
    </source>
</reference>
<organism evidence="3 4">
    <name type="scientific">Streptosporangium fragile</name>
    <dbReference type="NCBI Taxonomy" id="46186"/>
    <lineage>
        <taxon>Bacteria</taxon>
        <taxon>Bacillati</taxon>
        <taxon>Actinomycetota</taxon>
        <taxon>Actinomycetes</taxon>
        <taxon>Streptosporangiales</taxon>
        <taxon>Streptosporangiaceae</taxon>
        <taxon>Streptosporangium</taxon>
    </lineage>
</organism>
<feature type="compositionally biased region" description="Basic and acidic residues" evidence="1">
    <location>
        <begin position="111"/>
        <end position="124"/>
    </location>
</feature>
<dbReference type="RefSeq" id="WP_344981457.1">
    <property type="nucleotide sequence ID" value="NZ_BAAAVI010000097.1"/>
</dbReference>
<feature type="signal peptide" evidence="2">
    <location>
        <begin position="1"/>
        <end position="30"/>
    </location>
</feature>
<dbReference type="Proteomes" id="UP001500831">
    <property type="component" value="Unassembled WGS sequence"/>
</dbReference>
<comment type="caution">
    <text evidence="3">The sequence shown here is derived from an EMBL/GenBank/DDBJ whole genome shotgun (WGS) entry which is preliminary data.</text>
</comment>
<evidence type="ECO:0000313" key="3">
    <source>
        <dbReference type="EMBL" id="GAA2908815.1"/>
    </source>
</evidence>
<proteinExistence type="predicted"/>
<keyword evidence="4" id="KW-1185">Reference proteome</keyword>
<name>A0ABN3WC82_9ACTN</name>
<evidence type="ECO:0000256" key="2">
    <source>
        <dbReference type="SAM" id="SignalP"/>
    </source>
</evidence>
<keyword evidence="2" id="KW-0732">Signal</keyword>
<feature type="chain" id="PRO_5047082276" evidence="2">
    <location>
        <begin position="31"/>
        <end position="124"/>
    </location>
</feature>
<accession>A0ABN3WC82</accession>
<feature type="region of interest" description="Disordered" evidence="1">
    <location>
        <begin position="90"/>
        <end position="124"/>
    </location>
</feature>
<sequence length="124" mass="13744">MGNENALRGKRLMLAGSTLMAAFVFLPAWAVPGSSTIVDGTQTSVVADPPPENRSTQYWKGYRAGFRAAFRAAKECKQYKFFNAPGDQPETFDSGWNDGFDPGWQKGSQRCKKEKEHDKPSGQH</sequence>
<evidence type="ECO:0000256" key="1">
    <source>
        <dbReference type="SAM" id="MobiDB-lite"/>
    </source>
</evidence>
<evidence type="ECO:0000313" key="4">
    <source>
        <dbReference type="Proteomes" id="UP001500831"/>
    </source>
</evidence>